<keyword evidence="4" id="KW-0564">Palmitate</keyword>
<dbReference type="GO" id="GO:0000270">
    <property type="term" value="P:peptidoglycan metabolic process"/>
    <property type="evidence" value="ECO:0007669"/>
    <property type="project" value="UniProtKB-UniRule"/>
</dbReference>
<dbReference type="GO" id="GO:0008932">
    <property type="term" value="F:lytic endotransglycosylase activity"/>
    <property type="evidence" value="ECO:0007669"/>
    <property type="project" value="UniProtKB-UniRule"/>
</dbReference>
<dbReference type="SUPFAM" id="SSF50685">
    <property type="entry name" value="Barwin-like endoglucanases"/>
    <property type="match status" value="1"/>
</dbReference>
<dbReference type="PANTHER" id="PTHR34183:SF1">
    <property type="entry name" value="ENDOLYTIC PEPTIDOGLYCAN TRANSGLYCOSYLASE RLPA"/>
    <property type="match status" value="1"/>
</dbReference>
<evidence type="ECO:0000256" key="5">
    <source>
        <dbReference type="RuleBase" id="RU003495"/>
    </source>
</evidence>
<proteinExistence type="inferred from homology"/>
<feature type="chain" id="PRO_5009987601" description="Endolytic peptidoglycan transglycosylase RlpA" evidence="6">
    <location>
        <begin position="20"/>
        <end position="292"/>
    </location>
</feature>
<dbReference type="AlphaFoldDB" id="A0A1F6T3G4"/>
<organism evidence="8 9">
    <name type="scientific">Candidatus Muproteobacteria bacterium RBG_16_64_10</name>
    <dbReference type="NCBI Taxonomy" id="1817757"/>
    <lineage>
        <taxon>Bacteria</taxon>
        <taxon>Pseudomonadati</taxon>
        <taxon>Pseudomonadota</taxon>
        <taxon>Candidatus Muproteobacteria</taxon>
    </lineage>
</organism>
<accession>A0A1F6T3G4</accession>
<protein>
    <recommendedName>
        <fullName evidence="4">Endolytic peptidoglycan transglycosylase RlpA</fullName>
        <ecNumber evidence="4">4.2.2.-</ecNumber>
    </recommendedName>
</protein>
<dbReference type="HAMAP" id="MF_02071">
    <property type="entry name" value="RlpA"/>
    <property type="match status" value="1"/>
</dbReference>
<dbReference type="InterPro" id="IPR034718">
    <property type="entry name" value="RlpA"/>
</dbReference>
<dbReference type="InterPro" id="IPR012997">
    <property type="entry name" value="RplA"/>
</dbReference>
<evidence type="ECO:0000313" key="9">
    <source>
        <dbReference type="Proteomes" id="UP000179334"/>
    </source>
</evidence>
<evidence type="ECO:0000256" key="1">
    <source>
        <dbReference type="ARBA" id="ARBA00022729"/>
    </source>
</evidence>
<evidence type="ECO:0000256" key="6">
    <source>
        <dbReference type="SAM" id="SignalP"/>
    </source>
</evidence>
<evidence type="ECO:0000259" key="7">
    <source>
        <dbReference type="PROSITE" id="PS51724"/>
    </source>
</evidence>
<dbReference type="InterPro" id="IPR036680">
    <property type="entry name" value="SPOR-like_sf"/>
</dbReference>
<evidence type="ECO:0000256" key="4">
    <source>
        <dbReference type="HAMAP-Rule" id="MF_02071"/>
    </source>
</evidence>
<sequence length="292" mass="31105">MRGNTVRQFAAVLASVALAACGTLPPPRGGGYYLDDGPDAAVAVDIAKIPDAVPKREPPAAYGNNAYKALGISYTPFKDAKGYRERGIASWYGKKFHGRPTSSREPYDMYGMTAAHKTLPLPSYVRVRNLGNGRAVVVRVNDRGPFLHDRVIDLSYAAAYKLGIVGTGTGLVEVETVEPGETAPVTATTLPATPPPHHPGLEIISTAAADVRPPPPKLYLQVGAFTRSENAESLRARLAQTVSQPVLVQSPGPSPAPLYRVRIGPLANVEEGDRLGEQLRALGHSSTRIVVE</sequence>
<feature type="signal peptide" evidence="6">
    <location>
        <begin position="1"/>
        <end position="19"/>
    </location>
</feature>
<dbReference type="PROSITE" id="PS51257">
    <property type="entry name" value="PROKAR_LIPOPROTEIN"/>
    <property type="match status" value="1"/>
</dbReference>
<comment type="similarity">
    <text evidence="4 5">Belongs to the RlpA family.</text>
</comment>
<evidence type="ECO:0000256" key="3">
    <source>
        <dbReference type="ARBA" id="ARBA00023316"/>
    </source>
</evidence>
<dbReference type="PANTHER" id="PTHR34183">
    <property type="entry name" value="ENDOLYTIC PEPTIDOGLYCAN TRANSGLYCOSYLASE RLPA"/>
    <property type="match status" value="1"/>
</dbReference>
<keyword evidence="1 6" id="KW-0732">Signal</keyword>
<dbReference type="GO" id="GO:0071555">
    <property type="term" value="P:cell wall organization"/>
    <property type="evidence" value="ECO:0007669"/>
    <property type="project" value="UniProtKB-KW"/>
</dbReference>
<dbReference type="InterPro" id="IPR036908">
    <property type="entry name" value="RlpA-like_sf"/>
</dbReference>
<dbReference type="FunFam" id="2.40.40.10:FF:000003">
    <property type="entry name" value="Endolytic peptidoglycan transglycosylase RlpA"/>
    <property type="match status" value="1"/>
</dbReference>
<comment type="caution">
    <text evidence="8">The sequence shown here is derived from an EMBL/GenBank/DDBJ whole genome shotgun (WGS) entry which is preliminary data.</text>
</comment>
<reference evidence="8 9" key="1">
    <citation type="journal article" date="2016" name="Nat. Commun.">
        <title>Thousands of microbial genomes shed light on interconnected biogeochemical processes in an aquifer system.</title>
        <authorList>
            <person name="Anantharaman K."/>
            <person name="Brown C.T."/>
            <person name="Hug L.A."/>
            <person name="Sharon I."/>
            <person name="Castelle C.J."/>
            <person name="Probst A.J."/>
            <person name="Thomas B.C."/>
            <person name="Singh A."/>
            <person name="Wilkins M.J."/>
            <person name="Karaoz U."/>
            <person name="Brodie E.L."/>
            <person name="Williams K.H."/>
            <person name="Hubbard S.S."/>
            <person name="Banfield J.F."/>
        </authorList>
    </citation>
    <scope>NUCLEOTIDE SEQUENCE [LARGE SCALE GENOMIC DNA]</scope>
</reference>
<dbReference type="GO" id="GO:0042834">
    <property type="term" value="F:peptidoglycan binding"/>
    <property type="evidence" value="ECO:0007669"/>
    <property type="project" value="InterPro"/>
</dbReference>
<dbReference type="GO" id="GO:0009279">
    <property type="term" value="C:cell outer membrane"/>
    <property type="evidence" value="ECO:0007669"/>
    <property type="project" value="TreeGrafter"/>
</dbReference>
<dbReference type="InterPro" id="IPR007730">
    <property type="entry name" value="SPOR-like_dom"/>
</dbReference>
<dbReference type="Gene3D" id="3.30.70.1070">
    <property type="entry name" value="Sporulation related repeat"/>
    <property type="match status" value="1"/>
</dbReference>
<dbReference type="GO" id="GO:0005886">
    <property type="term" value="C:plasma membrane"/>
    <property type="evidence" value="ECO:0007669"/>
    <property type="project" value="UniProtKB-SubCell"/>
</dbReference>
<feature type="domain" description="SPOR" evidence="7">
    <location>
        <begin position="212"/>
        <end position="292"/>
    </location>
</feature>
<name>A0A1F6T3G4_9PROT</name>
<keyword evidence="4" id="KW-0449">Lipoprotein</keyword>
<evidence type="ECO:0000256" key="2">
    <source>
        <dbReference type="ARBA" id="ARBA00023239"/>
    </source>
</evidence>
<keyword evidence="4" id="KW-1003">Cell membrane</keyword>
<dbReference type="PROSITE" id="PS51724">
    <property type="entry name" value="SPOR"/>
    <property type="match status" value="1"/>
</dbReference>
<dbReference type="CDD" id="cd22268">
    <property type="entry name" value="DPBB_RlpA-like"/>
    <property type="match status" value="1"/>
</dbReference>
<dbReference type="InterPro" id="IPR009009">
    <property type="entry name" value="RlpA-like_DPBB"/>
</dbReference>
<dbReference type="Proteomes" id="UP000179334">
    <property type="component" value="Unassembled WGS sequence"/>
</dbReference>
<dbReference type="EC" id="4.2.2.-" evidence="4"/>
<dbReference type="Pfam" id="PF03330">
    <property type="entry name" value="DPBB_1"/>
    <property type="match status" value="1"/>
</dbReference>
<dbReference type="Pfam" id="PF05036">
    <property type="entry name" value="SPOR"/>
    <property type="match status" value="1"/>
</dbReference>
<dbReference type="EMBL" id="MFSR01000039">
    <property type="protein sequence ID" value="OGI39698.1"/>
    <property type="molecule type" value="Genomic_DNA"/>
</dbReference>
<dbReference type="Gene3D" id="2.40.40.10">
    <property type="entry name" value="RlpA-like domain"/>
    <property type="match status" value="1"/>
</dbReference>
<comment type="function">
    <text evidence="4">Lytic transglycosylase with a strong preference for naked glycan strands that lack stem peptides.</text>
</comment>
<dbReference type="NCBIfam" id="TIGR00413">
    <property type="entry name" value="rlpA"/>
    <property type="match status" value="1"/>
</dbReference>
<comment type="subcellular location">
    <subcellularLocation>
        <location evidence="4">Cell membrane</location>
        <topology evidence="4">Lipid-anchor</topology>
    </subcellularLocation>
</comment>
<evidence type="ECO:0000313" key="8">
    <source>
        <dbReference type="EMBL" id="OGI39698.1"/>
    </source>
</evidence>
<keyword evidence="3 4" id="KW-0961">Cell wall biogenesis/degradation</keyword>
<keyword evidence="4" id="KW-0472">Membrane</keyword>
<dbReference type="SUPFAM" id="SSF110997">
    <property type="entry name" value="Sporulation related repeat"/>
    <property type="match status" value="1"/>
</dbReference>
<gene>
    <name evidence="4" type="primary">rlpA</name>
    <name evidence="8" type="ORF">A2V91_05985</name>
</gene>
<keyword evidence="2 4" id="KW-0456">Lyase</keyword>